<accession>A0A8H3IVB3</accession>
<dbReference type="GO" id="GO:0010508">
    <property type="term" value="P:positive regulation of autophagy"/>
    <property type="evidence" value="ECO:0007669"/>
    <property type="project" value="TreeGrafter"/>
</dbReference>
<evidence type="ECO:0000256" key="2">
    <source>
        <dbReference type="ARBA" id="ARBA00005643"/>
    </source>
</evidence>
<feature type="compositionally biased region" description="Polar residues" evidence="7">
    <location>
        <begin position="1322"/>
        <end position="1333"/>
    </location>
</feature>
<evidence type="ECO:0000313" key="10">
    <source>
        <dbReference type="Proteomes" id="UP000664169"/>
    </source>
</evidence>
<feature type="region of interest" description="Disordered" evidence="7">
    <location>
        <begin position="642"/>
        <end position="667"/>
    </location>
</feature>
<dbReference type="EMBL" id="CAJPDQ010000029">
    <property type="protein sequence ID" value="CAF9928164.1"/>
    <property type="molecule type" value="Genomic_DNA"/>
</dbReference>
<dbReference type="GO" id="GO:1904262">
    <property type="term" value="P:negative regulation of TORC1 signaling"/>
    <property type="evidence" value="ECO:0007669"/>
    <property type="project" value="TreeGrafter"/>
</dbReference>
<dbReference type="InterPro" id="IPR000591">
    <property type="entry name" value="DEP_dom"/>
</dbReference>
<gene>
    <name evidence="9" type="ORF">GOMPHAMPRED_004610</name>
</gene>
<dbReference type="Pfam" id="PF12257">
    <property type="entry name" value="IML1"/>
    <property type="match status" value="1"/>
</dbReference>
<sequence length="1680" mass="188870">MYAPKICTLNRHDEAFSKHEVLLNESLFHSWKLSQGTLLRLSASSTQSRRSSTFSLNGRVHHKNNAKSNDITLVFRYQELPSELLSKYPNLQVSVSDNIASSLNLPNRSLVTVSQIEEESARVSHVEIAFRDAYLTRADMWRMVCSELAGKPIYKGQKINFLGSIKACVKSIYRQGTKLTAGVFGPSTKPIFRSESARYVIYLQISKEMWDFEPEGSGEIMFSKVIDGFLPELFKRWSTTARHLISIVLFTRMEYSTQGSSGDDNFIEGSSANRPYRDFYRVLTSNMESGHHKAVLLQLKIDFKTFLRDISIRPGTNSDAFSLFRDGYFTHGDVPVDVIQGHPAPASRGNILEAINTASSQFSEDHIDRDLLRTGLSIVIVTPGTGVFEVDAGLLNLTTDILVENGVGIDLVCLARMPLHSVPLFKYRKDNSRPRSSQAQEDGITKRNISMISDRGTMRNNPVFVLQNDLGAEVGVVLDGPTDIWNYAIPHWLDISFWTGRSVSSLQKSAGIRCFTPSNTKSFLTRVKMYEIQMMGIMGNETNGVSIPYLETYQESSTKDLKIELNALRSQVSSASLRSQSQRLDTYGGRLRDSISNSLSPRSPGHIDGAKALSSLVLWMENHDQRIFKVPKTTSFIIEEKRPSHTRSHTVDTGVLSTPDRSGNYHKNIRTGVSIPKRAQLLDANPNKSPTVSIDRKVSNASSLRPSPNLLGSIKGGRSFSFGFKGFGSHTTKAAASVELSSETAHRESLLTHVPHSLIRSVSTIHGGMAASEDHEVPWTPSDERRSLSRPTSPPSKPILIKQVGKNKQSSLEQTGSIKSTAGTLASRHGARLSDEDDVGLTKSLYVKPIIMRALAPWFTVLNPSNPDLVEVDPSSRLGRWHHVFPRPLHASTMKWKSLCAPASIPLTSEAFPTAEQLASEYESSVWSVSAAELTSNSEDQDDLNPSALFREMICARFSRGYQIIIGEHIAKVLGDTRLQELDIFNDEHISERGSPLYMSRGIQIHRLTLREDSSVEVKQLTRIKGPGIADELETRRHLVYAPYVKTSIGSGYEHRSITFSVSREVYNWKRYDNFVAGREQEQDHDLPEELRYWRARYVLIPMPPLATDKKASLASFEDNDEEIRLEGIYKLTQLWQKNRFMPVKESHQRIVTRTSVDTNPLDIIFRTKSPSAVVASELHDLMLEKGSGLTRPRNLLPESELLTRSAIDLKTLAQLLQSKRGVEVRNRPWHVRLHSYTFDAIEFVTWLVDNFKDIDDRETAIEFGEQLRVEGLFSHVDKRHNFRDGNFFYIINTEYRLPRIDKNASWFSKLASVPSTPVVETRNSPKVQPQGSTEDEPSESGLKTPTDNSHLTGVTLSKKLIYDVDRRKKSYRREIINLHYDRVSSADDCYHIRINWLNVTPKLVEDAVSNWASAIERYRLRLVEIPISEASRVNEMHTFRSPYIIKLAKQPPSGSTISLSDPSVPIPDILSGRFPYHKALLKKFDYVLDLEAADDFPSTVNVCYSWGKPDYQYPQFISRDGLLLAQITHDGNFLLLANRLSNNRRGMQGMTTGKPYSSEFLNSAMYRFPVPTTATKTPPLRVPTPRQSPFTSPMFTATPEVALGLDQRSDLITPLAAKDPLETFCQNAKELEKFYEEVRSNRGISTGSNTPEMAAILEGRIQLPPVPPLRDIGLGAGKR</sequence>
<feature type="compositionally biased region" description="Polar residues" evidence="7">
    <location>
        <begin position="806"/>
        <end position="824"/>
    </location>
</feature>
<keyword evidence="6" id="KW-0472">Membrane</keyword>
<dbReference type="SMART" id="SM00049">
    <property type="entry name" value="DEP"/>
    <property type="match status" value="1"/>
</dbReference>
<keyword evidence="5" id="KW-0926">Vacuole</keyword>
<evidence type="ECO:0000256" key="7">
    <source>
        <dbReference type="SAM" id="MobiDB-lite"/>
    </source>
</evidence>
<feature type="region of interest" description="Disordered" evidence="7">
    <location>
        <begin position="770"/>
        <end position="832"/>
    </location>
</feature>
<feature type="compositionally biased region" description="Basic and acidic residues" evidence="7">
    <location>
        <begin position="772"/>
        <end position="787"/>
    </location>
</feature>
<dbReference type="Pfam" id="PF24438">
    <property type="entry name" value="IML1_N_fung"/>
    <property type="match status" value="1"/>
</dbReference>
<dbReference type="GO" id="GO:1990130">
    <property type="term" value="C:GATOR1 complex"/>
    <property type="evidence" value="ECO:0007669"/>
    <property type="project" value="TreeGrafter"/>
</dbReference>
<comment type="caution">
    <text evidence="9">The sequence shown here is derived from an EMBL/GenBank/DDBJ whole genome shotgun (WGS) entry which is preliminary data.</text>
</comment>
<dbReference type="GO" id="GO:0035556">
    <property type="term" value="P:intracellular signal transduction"/>
    <property type="evidence" value="ECO:0007669"/>
    <property type="project" value="InterPro"/>
</dbReference>
<dbReference type="Pfam" id="PF00610">
    <property type="entry name" value="DEP"/>
    <property type="match status" value="1"/>
</dbReference>
<dbReference type="InterPro" id="IPR036390">
    <property type="entry name" value="WH_DNA-bd_sf"/>
</dbReference>
<evidence type="ECO:0000256" key="6">
    <source>
        <dbReference type="ARBA" id="ARBA00023136"/>
    </source>
</evidence>
<name>A0A8H3IVB3_9LECA</name>
<dbReference type="Gene3D" id="1.10.10.10">
    <property type="entry name" value="Winged helix-like DNA-binding domain superfamily/Winged helix DNA-binding domain"/>
    <property type="match status" value="1"/>
</dbReference>
<reference evidence="9" key="1">
    <citation type="submission" date="2021-03" db="EMBL/GenBank/DDBJ databases">
        <authorList>
            <person name="Tagirdzhanova G."/>
        </authorList>
    </citation>
    <scope>NUCLEOTIDE SEQUENCE</scope>
</reference>
<dbReference type="GO" id="GO:0005774">
    <property type="term" value="C:vacuolar membrane"/>
    <property type="evidence" value="ECO:0007669"/>
    <property type="project" value="UniProtKB-SubCell"/>
</dbReference>
<protein>
    <recommendedName>
        <fullName evidence="3">Vacuolar membrane-associated protein IML1</fullName>
    </recommendedName>
    <alternativeName>
        <fullName evidence="4">Vacuolar membrane-associated protein iml1</fullName>
    </alternativeName>
</protein>
<keyword evidence="10" id="KW-1185">Reference proteome</keyword>
<feature type="region of interest" description="Disordered" evidence="7">
    <location>
        <begin position="1319"/>
        <end position="1352"/>
    </location>
</feature>
<feature type="region of interest" description="Disordered" evidence="7">
    <location>
        <begin position="683"/>
        <end position="703"/>
    </location>
</feature>
<dbReference type="PANTHER" id="PTHR13179">
    <property type="entry name" value="DEP DOMAIN CONTAINING PROTEIN 5"/>
    <property type="match status" value="1"/>
</dbReference>
<feature type="domain" description="DEP" evidence="8">
    <location>
        <begin position="1219"/>
        <end position="1294"/>
    </location>
</feature>
<evidence type="ECO:0000256" key="1">
    <source>
        <dbReference type="ARBA" id="ARBA00004148"/>
    </source>
</evidence>
<comment type="subcellular location">
    <subcellularLocation>
        <location evidence="1">Vacuole membrane</location>
        <topology evidence="1">Peripheral membrane protein</topology>
    </subcellularLocation>
</comment>
<evidence type="ECO:0000256" key="4">
    <source>
        <dbReference type="ARBA" id="ARBA00021881"/>
    </source>
</evidence>
<dbReference type="Proteomes" id="UP000664169">
    <property type="component" value="Unassembled WGS sequence"/>
</dbReference>
<dbReference type="InterPro" id="IPR048255">
    <property type="entry name" value="IML1_N"/>
</dbReference>
<evidence type="ECO:0000259" key="8">
    <source>
        <dbReference type="PROSITE" id="PS50186"/>
    </source>
</evidence>
<evidence type="ECO:0000256" key="3">
    <source>
        <dbReference type="ARBA" id="ARBA00018529"/>
    </source>
</evidence>
<dbReference type="InterPro" id="IPR027244">
    <property type="entry name" value="IML1"/>
</dbReference>
<dbReference type="InterPro" id="IPR057068">
    <property type="entry name" value="IML1_N_fung"/>
</dbReference>
<dbReference type="SUPFAM" id="SSF46785">
    <property type="entry name" value="Winged helix' DNA-binding domain"/>
    <property type="match status" value="1"/>
</dbReference>
<evidence type="ECO:0000313" key="9">
    <source>
        <dbReference type="EMBL" id="CAF9928164.1"/>
    </source>
</evidence>
<feature type="compositionally biased region" description="Polar residues" evidence="7">
    <location>
        <begin position="1342"/>
        <end position="1352"/>
    </location>
</feature>
<dbReference type="CDD" id="cd04449">
    <property type="entry name" value="DEP_DEPDC5-like"/>
    <property type="match status" value="1"/>
</dbReference>
<evidence type="ECO:0000256" key="5">
    <source>
        <dbReference type="ARBA" id="ARBA00022554"/>
    </source>
</evidence>
<dbReference type="PROSITE" id="PS50186">
    <property type="entry name" value="DEP"/>
    <property type="match status" value="1"/>
</dbReference>
<dbReference type="InterPro" id="IPR036388">
    <property type="entry name" value="WH-like_DNA-bd_sf"/>
</dbReference>
<dbReference type="GO" id="GO:0005096">
    <property type="term" value="F:GTPase activator activity"/>
    <property type="evidence" value="ECO:0007669"/>
    <property type="project" value="InterPro"/>
</dbReference>
<proteinExistence type="inferred from homology"/>
<comment type="similarity">
    <text evidence="2">Belongs to the IML1 family.</text>
</comment>
<organism evidence="9 10">
    <name type="scientific">Gomphillus americanus</name>
    <dbReference type="NCBI Taxonomy" id="1940652"/>
    <lineage>
        <taxon>Eukaryota</taxon>
        <taxon>Fungi</taxon>
        <taxon>Dikarya</taxon>
        <taxon>Ascomycota</taxon>
        <taxon>Pezizomycotina</taxon>
        <taxon>Lecanoromycetes</taxon>
        <taxon>OSLEUM clade</taxon>
        <taxon>Ostropomycetidae</taxon>
        <taxon>Ostropales</taxon>
        <taxon>Graphidaceae</taxon>
        <taxon>Gomphilloideae</taxon>
        <taxon>Gomphillus</taxon>
    </lineage>
</organism>
<dbReference type="PANTHER" id="PTHR13179:SF8">
    <property type="entry name" value="GATOR COMPLEX PROTEIN DEPDC5"/>
    <property type="match status" value="1"/>
</dbReference>
<dbReference type="OrthoDB" id="39497at2759"/>